<dbReference type="EMBL" id="MFKH01000012">
    <property type="protein sequence ID" value="OGG37428.1"/>
    <property type="molecule type" value="Genomic_DNA"/>
</dbReference>
<keyword evidence="1" id="KW-0472">Membrane</keyword>
<gene>
    <name evidence="2" type="ORF">A2110_01285</name>
</gene>
<protein>
    <submittedName>
        <fullName evidence="2">Uncharacterized protein</fullName>
    </submittedName>
</protein>
<dbReference type="AlphaFoldDB" id="A0A1F6BKN2"/>
<accession>A0A1F6BKN2</accession>
<keyword evidence="1" id="KW-0812">Transmembrane</keyword>
<dbReference type="Proteomes" id="UP000176273">
    <property type="component" value="Unassembled WGS sequence"/>
</dbReference>
<name>A0A1F6BKN2_9BACT</name>
<sequence>MKNNYVLPISIFVSAVILAGAWVYTTGLKASPQEANLEESVLPPGGVILPVRWGDLGAQLVSTGVIDRRKIETLYAARGGLSKNEQKLLGGTNDESLSITPENSGFLLNLLWALGLGAENRILREGPMGDPRYGGAGNFASTGGWTLSQGDAMEHYSRHPFITLDAREQALVERVSKNIYRPCCGNAVHFPDCNHGMAMLGLLELMASQGVGEEDMYRAALRVNAYWFPDTYLTIAQYLASNGVAWEKADPKELLGVNYSSASGYREILSQVTEPAKKSSGGCSI</sequence>
<comment type="caution">
    <text evidence="2">The sequence shown here is derived from an EMBL/GenBank/DDBJ whole genome shotgun (WGS) entry which is preliminary data.</text>
</comment>
<keyword evidence="1" id="KW-1133">Transmembrane helix</keyword>
<evidence type="ECO:0000313" key="3">
    <source>
        <dbReference type="Proteomes" id="UP000176273"/>
    </source>
</evidence>
<organism evidence="2 3">
    <name type="scientific">Candidatus Jorgensenbacteria bacterium GWA1_54_12</name>
    <dbReference type="NCBI Taxonomy" id="1798468"/>
    <lineage>
        <taxon>Bacteria</taxon>
        <taxon>Candidatus Joergenseniibacteriota</taxon>
    </lineage>
</organism>
<feature type="transmembrane region" description="Helical" evidence="1">
    <location>
        <begin position="6"/>
        <end position="24"/>
    </location>
</feature>
<reference evidence="2 3" key="1">
    <citation type="journal article" date="2016" name="Nat. Commun.">
        <title>Thousands of microbial genomes shed light on interconnected biogeochemical processes in an aquifer system.</title>
        <authorList>
            <person name="Anantharaman K."/>
            <person name="Brown C.T."/>
            <person name="Hug L.A."/>
            <person name="Sharon I."/>
            <person name="Castelle C.J."/>
            <person name="Probst A.J."/>
            <person name="Thomas B.C."/>
            <person name="Singh A."/>
            <person name="Wilkins M.J."/>
            <person name="Karaoz U."/>
            <person name="Brodie E.L."/>
            <person name="Williams K.H."/>
            <person name="Hubbard S.S."/>
            <person name="Banfield J.F."/>
        </authorList>
    </citation>
    <scope>NUCLEOTIDE SEQUENCE [LARGE SCALE GENOMIC DNA]</scope>
</reference>
<evidence type="ECO:0000256" key="1">
    <source>
        <dbReference type="SAM" id="Phobius"/>
    </source>
</evidence>
<dbReference type="STRING" id="1798468.A2110_01285"/>
<evidence type="ECO:0000313" key="2">
    <source>
        <dbReference type="EMBL" id="OGG37428.1"/>
    </source>
</evidence>
<proteinExistence type="predicted"/>